<dbReference type="GO" id="GO:0005634">
    <property type="term" value="C:nucleus"/>
    <property type="evidence" value="ECO:0007669"/>
    <property type="project" value="UniProtKB-SubCell"/>
</dbReference>
<evidence type="ECO:0008006" key="13">
    <source>
        <dbReference type="Google" id="ProtNLM"/>
    </source>
</evidence>
<keyword evidence="4 7" id="KW-0863">Zinc-finger</keyword>
<feature type="compositionally biased region" description="Polar residues" evidence="8">
    <location>
        <begin position="124"/>
        <end position="133"/>
    </location>
</feature>
<feature type="region of interest" description="Disordered" evidence="8">
    <location>
        <begin position="1288"/>
        <end position="1328"/>
    </location>
</feature>
<dbReference type="PANTHER" id="PTHR24394">
    <property type="entry name" value="ZINC FINGER PROTEIN"/>
    <property type="match status" value="1"/>
</dbReference>
<keyword evidence="5" id="KW-0862">Zinc</keyword>
<keyword evidence="3" id="KW-0677">Repeat</keyword>
<dbReference type="SMART" id="SM00225">
    <property type="entry name" value="BTB"/>
    <property type="match status" value="1"/>
</dbReference>
<dbReference type="InterPro" id="IPR013087">
    <property type="entry name" value="Znf_C2H2_type"/>
</dbReference>
<comment type="caution">
    <text evidence="11">The sequence shown here is derived from an EMBL/GenBank/DDBJ whole genome shotgun (WGS) entry which is preliminary data.</text>
</comment>
<evidence type="ECO:0000256" key="4">
    <source>
        <dbReference type="ARBA" id="ARBA00022771"/>
    </source>
</evidence>
<feature type="region of interest" description="Disordered" evidence="8">
    <location>
        <begin position="124"/>
        <end position="173"/>
    </location>
</feature>
<evidence type="ECO:0000313" key="12">
    <source>
        <dbReference type="Proteomes" id="UP000791440"/>
    </source>
</evidence>
<feature type="region of interest" description="Disordered" evidence="8">
    <location>
        <begin position="1118"/>
        <end position="1197"/>
    </location>
</feature>
<evidence type="ECO:0000256" key="3">
    <source>
        <dbReference type="ARBA" id="ARBA00022737"/>
    </source>
</evidence>
<dbReference type="PROSITE" id="PS50097">
    <property type="entry name" value="BTB"/>
    <property type="match status" value="1"/>
</dbReference>
<reference evidence="11" key="1">
    <citation type="journal article" date="2016" name="Insect Biochem. Mol. Biol.">
        <title>Multifaceted biological insights from a draft genome sequence of the tobacco hornworm moth, Manduca sexta.</title>
        <authorList>
            <person name="Kanost M.R."/>
            <person name="Arrese E.L."/>
            <person name="Cao X."/>
            <person name="Chen Y.R."/>
            <person name="Chellapilla S."/>
            <person name="Goldsmith M.R."/>
            <person name="Grosse-Wilde E."/>
            <person name="Heckel D.G."/>
            <person name="Herndon N."/>
            <person name="Jiang H."/>
            <person name="Papanicolaou A."/>
            <person name="Qu J."/>
            <person name="Soulages J.L."/>
            <person name="Vogel H."/>
            <person name="Walters J."/>
            <person name="Waterhouse R.M."/>
            <person name="Ahn S.J."/>
            <person name="Almeida F.C."/>
            <person name="An C."/>
            <person name="Aqrawi P."/>
            <person name="Bretschneider A."/>
            <person name="Bryant W.B."/>
            <person name="Bucks S."/>
            <person name="Chao H."/>
            <person name="Chevignon G."/>
            <person name="Christen J.M."/>
            <person name="Clarke D.F."/>
            <person name="Dittmer N.T."/>
            <person name="Ferguson L.C.F."/>
            <person name="Garavelou S."/>
            <person name="Gordon K.H.J."/>
            <person name="Gunaratna R.T."/>
            <person name="Han Y."/>
            <person name="Hauser F."/>
            <person name="He Y."/>
            <person name="Heidel-Fischer H."/>
            <person name="Hirsh A."/>
            <person name="Hu Y."/>
            <person name="Jiang H."/>
            <person name="Kalra D."/>
            <person name="Klinner C."/>
            <person name="Konig C."/>
            <person name="Kovar C."/>
            <person name="Kroll A.R."/>
            <person name="Kuwar S.S."/>
            <person name="Lee S.L."/>
            <person name="Lehman R."/>
            <person name="Li K."/>
            <person name="Li Z."/>
            <person name="Liang H."/>
            <person name="Lovelace S."/>
            <person name="Lu Z."/>
            <person name="Mansfield J.H."/>
            <person name="McCulloch K.J."/>
            <person name="Mathew T."/>
            <person name="Morton B."/>
            <person name="Muzny D.M."/>
            <person name="Neunemann D."/>
            <person name="Ongeri F."/>
            <person name="Pauchet Y."/>
            <person name="Pu L.L."/>
            <person name="Pyrousis I."/>
            <person name="Rao X.J."/>
            <person name="Redding A."/>
            <person name="Roesel C."/>
            <person name="Sanchez-Gracia A."/>
            <person name="Schaack S."/>
            <person name="Shukla A."/>
            <person name="Tetreau G."/>
            <person name="Wang Y."/>
            <person name="Xiong G.H."/>
            <person name="Traut W."/>
            <person name="Walsh T.K."/>
            <person name="Worley K.C."/>
            <person name="Wu D."/>
            <person name="Wu W."/>
            <person name="Wu Y.Q."/>
            <person name="Zhang X."/>
            <person name="Zou Z."/>
            <person name="Zucker H."/>
            <person name="Briscoe A.D."/>
            <person name="Burmester T."/>
            <person name="Clem R.J."/>
            <person name="Feyereisen R."/>
            <person name="Grimmelikhuijzen C.J.P."/>
            <person name="Hamodrakas S.J."/>
            <person name="Hansson B.S."/>
            <person name="Huguet E."/>
            <person name="Jermiin L.S."/>
            <person name="Lan Q."/>
            <person name="Lehman H.K."/>
            <person name="Lorenzen M."/>
            <person name="Merzendorfer H."/>
            <person name="Michalopoulos I."/>
            <person name="Morton D.B."/>
            <person name="Muthukrishnan S."/>
            <person name="Oakeshott J.G."/>
            <person name="Palmer W."/>
            <person name="Park Y."/>
            <person name="Passarelli A.L."/>
            <person name="Rozas J."/>
            <person name="Schwartz L.M."/>
            <person name="Smith W."/>
            <person name="Southgate A."/>
            <person name="Vilcinskas A."/>
            <person name="Vogt R."/>
            <person name="Wang P."/>
            <person name="Werren J."/>
            <person name="Yu X.Q."/>
            <person name="Zhou J.J."/>
            <person name="Brown S.J."/>
            <person name="Scherer S.E."/>
            <person name="Richards S."/>
            <person name="Blissard G.W."/>
        </authorList>
    </citation>
    <scope>NUCLEOTIDE SEQUENCE</scope>
</reference>
<evidence type="ECO:0000256" key="5">
    <source>
        <dbReference type="ARBA" id="ARBA00022833"/>
    </source>
</evidence>
<dbReference type="PROSITE" id="PS00028">
    <property type="entry name" value="ZINC_FINGER_C2H2_1"/>
    <property type="match status" value="2"/>
</dbReference>
<feature type="compositionally biased region" description="Acidic residues" evidence="8">
    <location>
        <begin position="1318"/>
        <end position="1328"/>
    </location>
</feature>
<gene>
    <name evidence="11" type="ORF">O3G_MSEX007940</name>
</gene>
<dbReference type="Gene3D" id="3.30.160.60">
    <property type="entry name" value="Classic Zinc Finger"/>
    <property type="match status" value="1"/>
</dbReference>
<dbReference type="PROSITE" id="PS50157">
    <property type="entry name" value="ZINC_FINGER_C2H2_2"/>
    <property type="match status" value="2"/>
</dbReference>
<dbReference type="OrthoDB" id="10069414at2759"/>
<dbReference type="InterPro" id="IPR036236">
    <property type="entry name" value="Znf_C2H2_sf"/>
</dbReference>
<dbReference type="Gene3D" id="3.30.710.10">
    <property type="entry name" value="Potassium Channel Kv1.1, Chain A"/>
    <property type="match status" value="1"/>
</dbReference>
<feature type="domain" description="C2H2-type" evidence="10">
    <location>
        <begin position="554"/>
        <end position="581"/>
    </location>
</feature>
<keyword evidence="12" id="KW-1185">Reference proteome</keyword>
<feature type="compositionally biased region" description="Polar residues" evidence="8">
    <location>
        <begin position="1297"/>
        <end position="1306"/>
    </location>
</feature>
<dbReference type="SUPFAM" id="SSF54695">
    <property type="entry name" value="POZ domain"/>
    <property type="match status" value="1"/>
</dbReference>
<evidence type="ECO:0000256" key="1">
    <source>
        <dbReference type="ARBA" id="ARBA00004123"/>
    </source>
</evidence>
<dbReference type="InterPro" id="IPR011333">
    <property type="entry name" value="SKP1/BTB/POZ_sf"/>
</dbReference>
<evidence type="ECO:0000259" key="9">
    <source>
        <dbReference type="PROSITE" id="PS50097"/>
    </source>
</evidence>
<keyword evidence="6" id="KW-0539">Nucleus</keyword>
<evidence type="ECO:0000256" key="2">
    <source>
        <dbReference type="ARBA" id="ARBA00022723"/>
    </source>
</evidence>
<dbReference type="Proteomes" id="UP000791440">
    <property type="component" value="Unassembled WGS sequence"/>
</dbReference>
<dbReference type="SUPFAM" id="SSF57667">
    <property type="entry name" value="beta-beta-alpha zinc fingers"/>
    <property type="match status" value="1"/>
</dbReference>
<sequence>MNEVKQVKVDNWGVYFLQRLKHFFNRTDYCDLTLQFQDNAQLKVHRLVLSACTEYFELLERTCEMYEDCLVMPDDLQADVVVPIVNFMYTGQLEFRMDLLERLYLTSQIMNLPVLTKLLESHRQTTPKPTNCYTAKRKASDSGHHSTPSTSHKRSYSKAFESNKEKKVYQSNKTKEDIYATPSILDNKNLNKKYVLGEPRPTRYELPEELDTDNVFDNSFCNISYTSKPLMVHPDTVKRYSSRRSALFGEPSSSKKYTEGTTTMDIVECKKITNDNIFEDNIPDHKSIDESEMFPSFSSLKSPPKDTNQLFDQILDQNDTPKITIDTKNSKISANNLDHAKIISEVLKKYSHLLKGNKNIKLKILNSPNSKPKKQKSQPITVEEKPIQLITEDQDLTFETDVIDSQQAAKLIAMGAENIKGPWICLICGTPGRALHFTTYYKFRRHLVEVHNEKPVVNICEYCGHKAFKRNYLLHHLFSKHGITPPPQYNFPKCNQCNYIALTEGFLVKHKMTHSVDSGFRCNVCASLFSTSHQLLQHIQTTGHKYSADRKNNLQCIYCMKVFLRENNLFAHLKTHHKKEAKSDGIIEDSDEEKPRLRNDGKIDVKLEPVTSNNDNVYEVDVQYQIQADGNIHVITNKKPKTTTSKAKQTILNPEFGTSKQSRKTKAIQNPQPQHVHNEFLQEINVSSASNDEEIVTIDNNEYILKDNQFFPRKMKSQANEEYIISDMIDSDAEHNIHSVTPTTSVDFRSTHSGSFVDNIQQSSVIINKSTNINQPIRFVVSNEEDYKALMAGNHPIIFDNDETNKTLTVLTAPHTTTLDTATIDLDNTQSNDMMIIQEDFPLNVSEAVPSDNSNIVVVYSHPVDSQSKQFQLITTQGLEAQFVQTSAMITQNYETVTTSAPIVNAQVVNSQEVWPNEVHQTLENEDVQTTQNHQIEIIPQTEETEIISHTNTNEADITSEANVSETSLSDLPEVQLITDSTTEVTESQTNETNDIMENNDQDTVTTQVSITVEPTSESIEQEISEDVSSLQPQIDTTVESSVSCEEVVEMATDNIEAIQNICETVSVIKEPISNEISHSDVIEKEPDVMLETSQSSEVQENPQEEIVPSAEQIASPTYTQEESLEINAEPSEQSETVDAVCNNTEVTTPVETNEKIKDLTSEWSEDEYDIPEPNGENENISKELPQSTSGIADNDIEESIENIQQEVDKQMSIVSKENIESQTNGNSSQSSVMIIANGPKESVENLNPDISQEKISSLLNDWEDNDSQGLSSDKIENMQIDSNVDEKIENAEHSETVNNENQNTIKPEDNIKSLVSDWDDDEEEIKN</sequence>
<feature type="domain" description="BTB" evidence="9">
    <location>
        <begin position="30"/>
        <end position="97"/>
    </location>
</feature>
<comment type="subcellular location">
    <subcellularLocation>
        <location evidence="1">Nucleus</location>
    </subcellularLocation>
</comment>
<dbReference type="GO" id="GO:0000981">
    <property type="term" value="F:DNA-binding transcription factor activity, RNA polymerase II-specific"/>
    <property type="evidence" value="ECO:0007669"/>
    <property type="project" value="TreeGrafter"/>
</dbReference>
<evidence type="ECO:0000256" key="6">
    <source>
        <dbReference type="ARBA" id="ARBA00023242"/>
    </source>
</evidence>
<dbReference type="SMART" id="SM00355">
    <property type="entry name" value="ZnF_C2H2"/>
    <property type="match status" value="5"/>
</dbReference>
<feature type="domain" description="C2H2-type" evidence="10">
    <location>
        <begin position="520"/>
        <end position="551"/>
    </location>
</feature>
<protein>
    <recommendedName>
        <fullName evidence="13">Centrosome-associated zinc finger protein CP190</fullName>
    </recommendedName>
</protein>
<feature type="compositionally biased region" description="Basic and acidic residues" evidence="8">
    <location>
        <begin position="161"/>
        <end position="173"/>
    </location>
</feature>
<evidence type="ECO:0000256" key="8">
    <source>
        <dbReference type="SAM" id="MobiDB-lite"/>
    </source>
</evidence>
<dbReference type="EMBL" id="JH668435">
    <property type="protein sequence ID" value="KAG6453019.1"/>
    <property type="molecule type" value="Genomic_DNA"/>
</dbReference>
<dbReference type="InterPro" id="IPR000210">
    <property type="entry name" value="BTB/POZ_dom"/>
</dbReference>
<evidence type="ECO:0000259" key="10">
    <source>
        <dbReference type="PROSITE" id="PS50157"/>
    </source>
</evidence>
<dbReference type="GO" id="GO:0008270">
    <property type="term" value="F:zinc ion binding"/>
    <property type="evidence" value="ECO:0007669"/>
    <property type="project" value="UniProtKB-KW"/>
</dbReference>
<name>A0A922CP27_MANSE</name>
<feature type="compositionally biased region" description="Low complexity" evidence="8">
    <location>
        <begin position="1141"/>
        <end position="1152"/>
    </location>
</feature>
<proteinExistence type="predicted"/>
<keyword evidence="2" id="KW-0479">Metal-binding</keyword>
<dbReference type="PANTHER" id="PTHR24394:SF38">
    <property type="entry name" value="CENTROSOME-ASSOCIATED ZINC FINGER PROTEIN CP190"/>
    <property type="match status" value="1"/>
</dbReference>
<reference evidence="11" key="2">
    <citation type="submission" date="2020-12" db="EMBL/GenBank/DDBJ databases">
        <authorList>
            <person name="Kanost M."/>
        </authorList>
    </citation>
    <scope>NUCLEOTIDE SEQUENCE</scope>
</reference>
<dbReference type="Pfam" id="PF00651">
    <property type="entry name" value="BTB"/>
    <property type="match status" value="1"/>
</dbReference>
<organism evidence="11 12">
    <name type="scientific">Manduca sexta</name>
    <name type="common">Tobacco hawkmoth</name>
    <name type="synonym">Tobacco hornworm</name>
    <dbReference type="NCBI Taxonomy" id="7130"/>
    <lineage>
        <taxon>Eukaryota</taxon>
        <taxon>Metazoa</taxon>
        <taxon>Ecdysozoa</taxon>
        <taxon>Arthropoda</taxon>
        <taxon>Hexapoda</taxon>
        <taxon>Insecta</taxon>
        <taxon>Pterygota</taxon>
        <taxon>Neoptera</taxon>
        <taxon>Endopterygota</taxon>
        <taxon>Lepidoptera</taxon>
        <taxon>Glossata</taxon>
        <taxon>Ditrysia</taxon>
        <taxon>Bombycoidea</taxon>
        <taxon>Sphingidae</taxon>
        <taxon>Sphinginae</taxon>
        <taxon>Sphingini</taxon>
        <taxon>Manduca</taxon>
    </lineage>
</organism>
<evidence type="ECO:0000313" key="11">
    <source>
        <dbReference type="EMBL" id="KAG6453019.1"/>
    </source>
</evidence>
<accession>A0A922CP27</accession>
<evidence type="ECO:0000256" key="7">
    <source>
        <dbReference type="PROSITE-ProRule" id="PRU00042"/>
    </source>
</evidence>